<protein>
    <submittedName>
        <fullName evidence="1">Uncharacterized protein</fullName>
    </submittedName>
</protein>
<name>A0ACB9NTI0_9MYRT</name>
<proteinExistence type="predicted"/>
<gene>
    <name evidence="1" type="ORF">MLD38_024509</name>
</gene>
<organism evidence="1 2">
    <name type="scientific">Melastoma candidum</name>
    <dbReference type="NCBI Taxonomy" id="119954"/>
    <lineage>
        <taxon>Eukaryota</taxon>
        <taxon>Viridiplantae</taxon>
        <taxon>Streptophyta</taxon>
        <taxon>Embryophyta</taxon>
        <taxon>Tracheophyta</taxon>
        <taxon>Spermatophyta</taxon>
        <taxon>Magnoliopsida</taxon>
        <taxon>eudicotyledons</taxon>
        <taxon>Gunneridae</taxon>
        <taxon>Pentapetalae</taxon>
        <taxon>rosids</taxon>
        <taxon>malvids</taxon>
        <taxon>Myrtales</taxon>
        <taxon>Melastomataceae</taxon>
        <taxon>Melastomatoideae</taxon>
        <taxon>Melastomateae</taxon>
        <taxon>Melastoma</taxon>
    </lineage>
</organism>
<dbReference type="Proteomes" id="UP001057402">
    <property type="component" value="Chromosome 7"/>
</dbReference>
<reference evidence="2" key="1">
    <citation type="journal article" date="2023" name="Front. Plant Sci.">
        <title>Chromosomal-level genome assembly of Melastoma candidum provides insights into trichome evolution.</title>
        <authorList>
            <person name="Zhong Y."/>
            <person name="Wu W."/>
            <person name="Sun C."/>
            <person name="Zou P."/>
            <person name="Liu Y."/>
            <person name="Dai S."/>
            <person name="Zhou R."/>
        </authorList>
    </citation>
    <scope>NUCLEOTIDE SEQUENCE [LARGE SCALE GENOMIC DNA]</scope>
</reference>
<comment type="caution">
    <text evidence="1">The sequence shown here is derived from an EMBL/GenBank/DDBJ whole genome shotgun (WGS) entry which is preliminary data.</text>
</comment>
<evidence type="ECO:0000313" key="1">
    <source>
        <dbReference type="EMBL" id="KAI4339585.1"/>
    </source>
</evidence>
<sequence>MSSGGRGSPCGKLKSGSAAVDVAVFVIVVVALGFLAYPCISLSVVWLIGGVRLFLTVMGEEICEAPMIYGLMGLSVCCAGLGCWLVITISGRKCANPKCRGLKKAAEFDIQLETEERVRKFSSESEAGQGGRMFRRGVFELPRDHHRELEEELRKMAPVNGRAVLVFRARCGCVIGQLEVPGLKKHRKVKLRK</sequence>
<dbReference type="EMBL" id="CM042886">
    <property type="protein sequence ID" value="KAI4339585.1"/>
    <property type="molecule type" value="Genomic_DNA"/>
</dbReference>
<keyword evidence="2" id="KW-1185">Reference proteome</keyword>
<evidence type="ECO:0000313" key="2">
    <source>
        <dbReference type="Proteomes" id="UP001057402"/>
    </source>
</evidence>
<accession>A0ACB9NTI0</accession>